<accession>A0A495WE30</accession>
<dbReference type="PROSITE" id="PS50111">
    <property type="entry name" value="CHEMOTAXIS_TRANSDUC_2"/>
    <property type="match status" value="1"/>
</dbReference>
<evidence type="ECO:0000256" key="2">
    <source>
        <dbReference type="ARBA" id="ARBA00023224"/>
    </source>
</evidence>
<keyword evidence="2 4" id="KW-0807">Transducer</keyword>
<dbReference type="Pfam" id="PF00672">
    <property type="entry name" value="HAMP"/>
    <property type="match status" value="1"/>
</dbReference>
<dbReference type="SMART" id="SM00304">
    <property type="entry name" value="HAMP"/>
    <property type="match status" value="2"/>
</dbReference>
<dbReference type="FunFam" id="1.10.287.950:FF:000001">
    <property type="entry name" value="Methyl-accepting chemotaxis sensory transducer"/>
    <property type="match status" value="1"/>
</dbReference>
<evidence type="ECO:0000259" key="6">
    <source>
        <dbReference type="PROSITE" id="PS50111"/>
    </source>
</evidence>
<keyword evidence="9" id="KW-1185">Reference proteome</keyword>
<evidence type="ECO:0000313" key="9">
    <source>
        <dbReference type="Proteomes" id="UP000270626"/>
    </source>
</evidence>
<evidence type="ECO:0000313" key="8">
    <source>
        <dbReference type="EMBL" id="RKT59467.1"/>
    </source>
</evidence>
<feature type="transmembrane region" description="Helical" evidence="5">
    <location>
        <begin position="187"/>
        <end position="206"/>
    </location>
</feature>
<evidence type="ECO:0000256" key="4">
    <source>
        <dbReference type="PROSITE-ProRule" id="PRU00284"/>
    </source>
</evidence>
<dbReference type="GO" id="GO:0007165">
    <property type="term" value="P:signal transduction"/>
    <property type="evidence" value="ECO:0007669"/>
    <property type="project" value="UniProtKB-KW"/>
</dbReference>
<comment type="subcellular location">
    <subcellularLocation>
        <location evidence="1">Membrane</location>
    </subcellularLocation>
</comment>
<keyword evidence="5" id="KW-1133">Transmembrane helix</keyword>
<name>A0A495WE30_9RHOO</name>
<dbReference type="AlphaFoldDB" id="A0A495WE30"/>
<dbReference type="Pfam" id="PF00015">
    <property type="entry name" value="MCPsignal"/>
    <property type="match status" value="1"/>
</dbReference>
<protein>
    <submittedName>
        <fullName evidence="8">Methyl-accepting chemotaxis protein</fullName>
    </submittedName>
</protein>
<gene>
    <name evidence="8" type="ORF">DFR40_1355</name>
</gene>
<feature type="transmembrane region" description="Helical" evidence="5">
    <location>
        <begin position="15"/>
        <end position="33"/>
    </location>
</feature>
<organism evidence="8 9">
    <name type="scientific">Azonexus fungiphilus</name>
    <dbReference type="NCBI Taxonomy" id="146940"/>
    <lineage>
        <taxon>Bacteria</taxon>
        <taxon>Pseudomonadati</taxon>
        <taxon>Pseudomonadota</taxon>
        <taxon>Betaproteobacteria</taxon>
        <taxon>Rhodocyclales</taxon>
        <taxon>Azonexaceae</taxon>
        <taxon>Azonexus</taxon>
    </lineage>
</organism>
<evidence type="ECO:0000256" key="3">
    <source>
        <dbReference type="ARBA" id="ARBA00029447"/>
    </source>
</evidence>
<dbReference type="GO" id="GO:0016020">
    <property type="term" value="C:membrane"/>
    <property type="evidence" value="ECO:0007669"/>
    <property type="project" value="UniProtKB-SubCell"/>
</dbReference>
<evidence type="ECO:0000256" key="1">
    <source>
        <dbReference type="ARBA" id="ARBA00004370"/>
    </source>
</evidence>
<proteinExistence type="inferred from homology"/>
<dbReference type="EMBL" id="RBXP01000013">
    <property type="protein sequence ID" value="RKT59467.1"/>
    <property type="molecule type" value="Genomic_DNA"/>
</dbReference>
<dbReference type="SUPFAM" id="SSF58104">
    <property type="entry name" value="Methyl-accepting chemotaxis protein (MCP) signaling domain"/>
    <property type="match status" value="1"/>
</dbReference>
<reference evidence="8 9" key="1">
    <citation type="submission" date="2018-10" db="EMBL/GenBank/DDBJ databases">
        <title>Genomic Encyclopedia of Type Strains, Phase IV (KMG-IV): sequencing the most valuable type-strain genomes for metagenomic binning, comparative biology and taxonomic classification.</title>
        <authorList>
            <person name="Goeker M."/>
        </authorList>
    </citation>
    <scope>NUCLEOTIDE SEQUENCE [LARGE SCALE GENOMIC DNA]</scope>
    <source>
        <strain evidence="8 9">DSM 23841</strain>
    </source>
</reference>
<dbReference type="InterPro" id="IPR004089">
    <property type="entry name" value="MCPsignal_dom"/>
</dbReference>
<dbReference type="SMART" id="SM00283">
    <property type="entry name" value="MA"/>
    <property type="match status" value="1"/>
</dbReference>
<dbReference type="PANTHER" id="PTHR32089">
    <property type="entry name" value="METHYL-ACCEPTING CHEMOTAXIS PROTEIN MCPB"/>
    <property type="match status" value="1"/>
</dbReference>
<dbReference type="OrthoDB" id="2489132at2"/>
<dbReference type="PANTHER" id="PTHR32089:SF112">
    <property type="entry name" value="LYSOZYME-LIKE PROTEIN-RELATED"/>
    <property type="match status" value="1"/>
</dbReference>
<comment type="caution">
    <text evidence="8">The sequence shown here is derived from an EMBL/GenBank/DDBJ whole genome shotgun (WGS) entry which is preliminary data.</text>
</comment>
<dbReference type="GO" id="GO:0006935">
    <property type="term" value="P:chemotaxis"/>
    <property type="evidence" value="ECO:0007669"/>
    <property type="project" value="UniProtKB-ARBA"/>
</dbReference>
<evidence type="ECO:0000259" key="7">
    <source>
        <dbReference type="PROSITE" id="PS50885"/>
    </source>
</evidence>
<feature type="domain" description="HAMP" evidence="7">
    <location>
        <begin position="208"/>
        <end position="262"/>
    </location>
</feature>
<dbReference type="CDD" id="cd06225">
    <property type="entry name" value="HAMP"/>
    <property type="match status" value="1"/>
</dbReference>
<dbReference type="PROSITE" id="PS50885">
    <property type="entry name" value="HAMP"/>
    <property type="match status" value="1"/>
</dbReference>
<evidence type="ECO:0000256" key="5">
    <source>
        <dbReference type="SAM" id="Phobius"/>
    </source>
</evidence>
<sequence length="539" mass="57994">MPRFADLKIWVRLTAAIWVVLALIWAGAIVWMTQVNRDTAIKQAKDFSQSIHEMTMAGLTGMMITGTVGQREVFLDQIKQLSIIKDLHVARSEAVVKLYGPDTKSKRELDSLEQQVMRDGKPYVSVEHENGSSFLRVINPTNASPNYLGKDCIVCHQVPEGTVLGLVSMKVSLDSVEAEVASFRLKIAGAALGALGALLLIIYFLTHHFVTAPLEQLRQGLRDIARGEGDLTRRLPVSGKDEVGQSAYVFNEMMGNFQQLVSQVRDAASQVSARVSALSDSADRVSQSSHLQNEKSNDAAAAVEQLVSSISSIAQSAEHVQHQSQESLARANEGSRNLQTLLGEMNVVESAVKEMAESVNNFVRNTEAITTMTREVKDIAEQTNLLALNAAIEAARAGEQGRGFAVVADEVRKLAEKSSRSASEIDSITANLSAQSVAVRRSIEAGIHHLETSQAAVASVSSVLQATNGSVSEVDHGLEAIASATDQQRRFSGDVETSIEAIAGMARDNTGAVEQTAGAAHDLKRLADGLANLVGRFKV</sequence>
<comment type="similarity">
    <text evidence="3">Belongs to the methyl-accepting chemotaxis (MCP) protein family.</text>
</comment>
<dbReference type="Gene3D" id="1.10.287.950">
    <property type="entry name" value="Methyl-accepting chemotaxis protein"/>
    <property type="match status" value="1"/>
</dbReference>
<dbReference type="Proteomes" id="UP000270626">
    <property type="component" value="Unassembled WGS sequence"/>
</dbReference>
<keyword evidence="5" id="KW-0812">Transmembrane</keyword>
<dbReference type="Gene3D" id="3.30.450.290">
    <property type="match status" value="1"/>
</dbReference>
<feature type="domain" description="Methyl-accepting transducer" evidence="6">
    <location>
        <begin position="267"/>
        <end position="503"/>
    </location>
</feature>
<dbReference type="InterPro" id="IPR003660">
    <property type="entry name" value="HAMP_dom"/>
</dbReference>
<keyword evidence="5" id="KW-0472">Membrane</keyword>